<dbReference type="Pfam" id="PF00144">
    <property type="entry name" value="Beta-lactamase"/>
    <property type="match status" value="1"/>
</dbReference>
<dbReference type="SUPFAM" id="SSF56601">
    <property type="entry name" value="beta-lactamase/transpeptidase-like"/>
    <property type="match status" value="1"/>
</dbReference>
<protein>
    <recommendedName>
        <fullName evidence="2">Beta-lactamase-related domain-containing protein</fullName>
    </recommendedName>
</protein>
<comment type="caution">
    <text evidence="3">The sequence shown here is derived from an EMBL/GenBank/DDBJ whole genome shotgun (WGS) entry which is preliminary data.</text>
</comment>
<proteinExistence type="predicted"/>
<evidence type="ECO:0000313" key="3">
    <source>
        <dbReference type="EMBL" id="PID57386.1"/>
    </source>
</evidence>
<reference evidence="3 4" key="1">
    <citation type="submission" date="2017-10" db="EMBL/GenBank/DDBJ databases">
        <title>Novel microbial diversity and functional potential in the marine mammal oral microbiome.</title>
        <authorList>
            <person name="Dudek N.K."/>
            <person name="Sun C.L."/>
            <person name="Burstein D."/>
            <person name="Kantor R.S."/>
            <person name="Aliaga Goltsman D.S."/>
            <person name="Bik E.M."/>
            <person name="Thomas B.C."/>
            <person name="Banfield J.F."/>
            <person name="Relman D.A."/>
        </authorList>
    </citation>
    <scope>NUCLEOTIDE SEQUENCE [LARGE SCALE GENOMIC DNA]</scope>
    <source>
        <strain evidence="3">DOLZORAL124_49_17</strain>
    </source>
</reference>
<dbReference type="InterPro" id="IPR001466">
    <property type="entry name" value="Beta-lactam-related"/>
</dbReference>
<name>A0A2G6E5L8_9BACT</name>
<dbReference type="PANTHER" id="PTHR43283">
    <property type="entry name" value="BETA-LACTAMASE-RELATED"/>
    <property type="match status" value="1"/>
</dbReference>
<evidence type="ECO:0000259" key="2">
    <source>
        <dbReference type="Pfam" id="PF00144"/>
    </source>
</evidence>
<dbReference type="EMBL" id="PDPS01000027">
    <property type="protein sequence ID" value="PID57386.1"/>
    <property type="molecule type" value="Genomic_DNA"/>
</dbReference>
<gene>
    <name evidence="3" type="ORF">CSB45_07630</name>
</gene>
<dbReference type="Proteomes" id="UP000229740">
    <property type="component" value="Unassembled WGS sequence"/>
</dbReference>
<evidence type="ECO:0000313" key="4">
    <source>
        <dbReference type="Proteomes" id="UP000229740"/>
    </source>
</evidence>
<dbReference type="InterPro" id="IPR012338">
    <property type="entry name" value="Beta-lactam/transpept-like"/>
</dbReference>
<feature type="domain" description="Beta-lactamase-related" evidence="2">
    <location>
        <begin position="8"/>
        <end position="351"/>
    </location>
</feature>
<dbReference type="PANTHER" id="PTHR43283:SF11">
    <property type="entry name" value="BETA-LACTAMASE-RELATED DOMAIN-CONTAINING PROTEIN"/>
    <property type="match status" value="1"/>
</dbReference>
<dbReference type="GO" id="GO:0016787">
    <property type="term" value="F:hydrolase activity"/>
    <property type="evidence" value="ECO:0007669"/>
    <property type="project" value="UniProtKB-KW"/>
</dbReference>
<evidence type="ECO:0000256" key="1">
    <source>
        <dbReference type="ARBA" id="ARBA00022801"/>
    </source>
</evidence>
<dbReference type="InterPro" id="IPR050789">
    <property type="entry name" value="Diverse_Enzym_Activities"/>
</dbReference>
<organism evidence="3 4">
    <name type="scientific">candidate division KSB3 bacterium</name>
    <dbReference type="NCBI Taxonomy" id="2044937"/>
    <lineage>
        <taxon>Bacteria</taxon>
        <taxon>candidate division KSB3</taxon>
    </lineage>
</organism>
<accession>A0A2G6E5L8</accession>
<keyword evidence="1" id="KW-0378">Hydrolase</keyword>
<sequence>MLQEYPYIDRVLEQALENGSTPGIALLVIKNQDCVYRKAFGHAQIYPERRPLSVETLFDIASLTKVIASTTAIMLLIQDQKISLDDPLTKFLPEFPCEQISLRQVLTHCAGFTAHLPFYEYVQEAAQEQGEELDDFIGSSEAKNLLIRLICQTDLLYTPGTFTKYSDLGFLLLGQVIENISGAPLDRFCDDAIFGPLGMKNTFYQALHGNRRTGDFAATEFCDWRRRVICGEVHDENACIMGGVAGHAGLFSTLDDLQRFMLRLIACWHGQDEFIRQEIVTTFFRRQDLVKDSTRALGWDTPSRNMREKASGGTLIAETSIGHTGFTGTSIWFDPTRDITIVLLANRIHPSRHNTTFLKMRPRIHDTVVIALDKQGK</sequence>
<dbReference type="Gene3D" id="3.40.710.10">
    <property type="entry name" value="DD-peptidase/beta-lactamase superfamily"/>
    <property type="match status" value="1"/>
</dbReference>
<dbReference type="AlphaFoldDB" id="A0A2G6E5L8"/>